<reference evidence="2" key="1">
    <citation type="submission" date="2019-08" db="EMBL/GenBank/DDBJ databases">
        <authorList>
            <person name="Kucharzyk K."/>
            <person name="Murdoch R.W."/>
            <person name="Higgins S."/>
            <person name="Loffler F."/>
        </authorList>
    </citation>
    <scope>NUCLEOTIDE SEQUENCE</scope>
</reference>
<feature type="compositionally biased region" description="Basic and acidic residues" evidence="1">
    <location>
        <begin position="15"/>
        <end position="27"/>
    </location>
</feature>
<dbReference type="EMBL" id="VSSQ01002266">
    <property type="protein sequence ID" value="MPM14365.1"/>
    <property type="molecule type" value="Genomic_DNA"/>
</dbReference>
<gene>
    <name evidence="2" type="ORF">SDC9_60727</name>
</gene>
<accession>A0A644XDU2</accession>
<sequence length="99" mass="10179">MAEKREDVAVGGGFDGHRSAGDRRHPEDEVEGVLGPVGDEDLVRRHGNAVGSHAGGDGLPKAFVAPGIPVPQQGGPFLPEGPSEGSAEPLQRKQAGIHC</sequence>
<organism evidence="2">
    <name type="scientific">bioreactor metagenome</name>
    <dbReference type="NCBI Taxonomy" id="1076179"/>
    <lineage>
        <taxon>unclassified sequences</taxon>
        <taxon>metagenomes</taxon>
        <taxon>ecological metagenomes</taxon>
    </lineage>
</organism>
<dbReference type="AlphaFoldDB" id="A0A644XDU2"/>
<comment type="caution">
    <text evidence="2">The sequence shown here is derived from an EMBL/GenBank/DDBJ whole genome shotgun (WGS) entry which is preliminary data.</text>
</comment>
<evidence type="ECO:0000313" key="2">
    <source>
        <dbReference type="EMBL" id="MPM14365.1"/>
    </source>
</evidence>
<name>A0A644XDU2_9ZZZZ</name>
<protein>
    <submittedName>
        <fullName evidence="2">Uncharacterized protein</fullName>
    </submittedName>
</protein>
<feature type="region of interest" description="Disordered" evidence="1">
    <location>
        <begin position="1"/>
        <end position="99"/>
    </location>
</feature>
<proteinExistence type="predicted"/>
<evidence type="ECO:0000256" key="1">
    <source>
        <dbReference type="SAM" id="MobiDB-lite"/>
    </source>
</evidence>